<protein>
    <submittedName>
        <fullName evidence="2">Membrane protein, putative</fullName>
    </submittedName>
</protein>
<dbReference type="Proteomes" id="UP000004302">
    <property type="component" value="Chromosome"/>
</dbReference>
<evidence type="ECO:0000256" key="1">
    <source>
        <dbReference type="SAM" id="Phobius"/>
    </source>
</evidence>
<sequence>FNPVVSAIGIVLIVGIFFIVQGISAIATFFFIGKTN</sequence>
<comment type="caution">
    <text evidence="2">The sequence shown here is derived from an EMBL/GenBank/DDBJ whole genome shotgun (WGS) entry which is preliminary data.</text>
</comment>
<evidence type="ECO:0000313" key="2">
    <source>
        <dbReference type="EMBL" id="EFS01091.1"/>
    </source>
</evidence>
<accession>E3ZMQ7</accession>
<name>E3ZMQ7_LISSE</name>
<dbReference type="EMBL" id="ADXJ01000269">
    <property type="protein sequence ID" value="EFS01091.1"/>
    <property type="molecule type" value="Genomic_DNA"/>
</dbReference>
<gene>
    <name evidence="2" type="ORF">NT03LS_0708a</name>
</gene>
<reference evidence="2" key="1">
    <citation type="journal article" date="2010" name="Microbiol. Resour. Announc.">
        <title>Comparative genomics of the bacterial genus Listeria: Genome evolution is characterized by limited gene acquisition and limited gene loss.</title>
        <authorList>
            <person name="den Bakker H.C."/>
            <person name="Cummings C.A."/>
            <person name="Ferreira V."/>
            <person name="Vatta P."/>
            <person name="Orsi R.H."/>
            <person name="Degoricija L."/>
            <person name="Barker M."/>
            <person name="Petrauskene O."/>
            <person name="Furtado M.R."/>
            <person name="Wiedmann M."/>
        </authorList>
    </citation>
    <scope>NUCLEOTIDE SEQUENCE [LARGE SCALE GENOMIC DNA]</scope>
    <source>
        <strain evidence="2">FSL N1-067</strain>
    </source>
</reference>
<feature type="transmembrane region" description="Helical" evidence="1">
    <location>
        <begin position="6"/>
        <end position="32"/>
    </location>
</feature>
<keyword evidence="1" id="KW-0812">Transmembrane</keyword>
<dbReference type="HOGENOM" id="CLU_3361347_0_0_9"/>
<dbReference type="AlphaFoldDB" id="E3ZMQ7"/>
<feature type="non-terminal residue" evidence="2">
    <location>
        <position position="1"/>
    </location>
</feature>
<proteinExistence type="predicted"/>
<keyword evidence="1" id="KW-1133">Transmembrane helix</keyword>
<organism evidence="2">
    <name type="scientific">Listeria seeligeri FSL N1-067</name>
    <dbReference type="NCBI Taxonomy" id="702453"/>
    <lineage>
        <taxon>Bacteria</taxon>
        <taxon>Bacillati</taxon>
        <taxon>Bacillota</taxon>
        <taxon>Bacilli</taxon>
        <taxon>Bacillales</taxon>
        <taxon>Listeriaceae</taxon>
        <taxon>Listeria</taxon>
    </lineage>
</organism>
<keyword evidence="1" id="KW-0472">Membrane</keyword>